<organism evidence="5 6">
    <name type="scientific">Meganyctiphanes norvegica</name>
    <name type="common">Northern krill</name>
    <name type="synonym">Thysanopoda norvegica</name>
    <dbReference type="NCBI Taxonomy" id="48144"/>
    <lineage>
        <taxon>Eukaryota</taxon>
        <taxon>Metazoa</taxon>
        <taxon>Ecdysozoa</taxon>
        <taxon>Arthropoda</taxon>
        <taxon>Crustacea</taxon>
        <taxon>Multicrustacea</taxon>
        <taxon>Malacostraca</taxon>
        <taxon>Eumalacostraca</taxon>
        <taxon>Eucarida</taxon>
        <taxon>Euphausiacea</taxon>
        <taxon>Euphausiidae</taxon>
        <taxon>Meganyctiphanes</taxon>
    </lineage>
</organism>
<dbReference type="PROSITE" id="PS00518">
    <property type="entry name" value="ZF_RING_1"/>
    <property type="match status" value="1"/>
</dbReference>
<dbReference type="GO" id="GO:0008270">
    <property type="term" value="F:zinc ion binding"/>
    <property type="evidence" value="ECO:0007669"/>
    <property type="project" value="UniProtKB-KW"/>
</dbReference>
<evidence type="ECO:0000313" key="5">
    <source>
        <dbReference type="EMBL" id="CAL4145577.1"/>
    </source>
</evidence>
<reference evidence="5 6" key="1">
    <citation type="submission" date="2024-05" db="EMBL/GenBank/DDBJ databases">
        <authorList>
            <person name="Wallberg A."/>
        </authorList>
    </citation>
    <scope>NUCLEOTIDE SEQUENCE [LARGE SCALE GENOMIC DNA]</scope>
</reference>
<dbReference type="EMBL" id="CAXKWB010034962">
    <property type="protein sequence ID" value="CAL4145577.1"/>
    <property type="molecule type" value="Genomic_DNA"/>
</dbReference>
<evidence type="ECO:0000256" key="4">
    <source>
        <dbReference type="SAM" id="Coils"/>
    </source>
</evidence>
<keyword evidence="3" id="KW-0862">Zinc</keyword>
<name>A0AAV2RXH0_MEGNR</name>
<dbReference type="SUPFAM" id="SSF57850">
    <property type="entry name" value="RING/U-box"/>
    <property type="match status" value="1"/>
</dbReference>
<feature type="non-terminal residue" evidence="5">
    <location>
        <position position="1"/>
    </location>
</feature>
<protein>
    <recommendedName>
        <fullName evidence="7">RING-type domain-containing protein</fullName>
    </recommendedName>
</protein>
<evidence type="ECO:0000256" key="2">
    <source>
        <dbReference type="ARBA" id="ARBA00022771"/>
    </source>
</evidence>
<feature type="non-terminal residue" evidence="5">
    <location>
        <position position="189"/>
    </location>
</feature>
<dbReference type="PANTHER" id="PTHR23327">
    <property type="entry name" value="RING FINGER PROTEIN 127"/>
    <property type="match status" value="1"/>
</dbReference>
<dbReference type="AlphaFoldDB" id="A0AAV2RXH0"/>
<dbReference type="Proteomes" id="UP001497623">
    <property type="component" value="Unassembled WGS sequence"/>
</dbReference>
<accession>A0AAV2RXH0</accession>
<dbReference type="InterPro" id="IPR017907">
    <property type="entry name" value="Znf_RING_CS"/>
</dbReference>
<dbReference type="Gene3D" id="3.30.40.10">
    <property type="entry name" value="Zinc/RING finger domain, C3HC4 (zinc finger)"/>
    <property type="match status" value="1"/>
</dbReference>
<proteinExistence type="predicted"/>
<keyword evidence="4" id="KW-0175">Coiled coil</keyword>
<evidence type="ECO:0000313" key="6">
    <source>
        <dbReference type="Proteomes" id="UP001497623"/>
    </source>
</evidence>
<evidence type="ECO:0008006" key="7">
    <source>
        <dbReference type="Google" id="ProtNLM"/>
    </source>
</evidence>
<dbReference type="InterPro" id="IPR013083">
    <property type="entry name" value="Znf_RING/FYVE/PHD"/>
</dbReference>
<keyword evidence="1" id="KW-0479">Metal-binding</keyword>
<evidence type="ECO:0000256" key="3">
    <source>
        <dbReference type="ARBA" id="ARBA00022833"/>
    </source>
</evidence>
<feature type="coiled-coil region" evidence="4">
    <location>
        <begin position="96"/>
        <end position="130"/>
    </location>
</feature>
<sequence>FNITTCRPKVLPCGHSFCTSCLHHCITEGRNECSMCREPHYATNVDQIPGNVAMEDLLQKWSPSVAVMNVKEDTLKEAQKSIDCFESATNYLETIISENNDRIMSKEAQIQTLLNEIEEDKRVRDQAQAAQQRILESRSIHSEIVGCVEEVQRATEKKAILQGCHELQTKIENMSFILKDIEEKEPILR</sequence>
<evidence type="ECO:0000256" key="1">
    <source>
        <dbReference type="ARBA" id="ARBA00022723"/>
    </source>
</evidence>
<keyword evidence="6" id="KW-1185">Reference proteome</keyword>
<gene>
    <name evidence="5" type="ORF">MNOR_LOCUS29746</name>
</gene>
<comment type="caution">
    <text evidence="5">The sequence shown here is derived from an EMBL/GenBank/DDBJ whole genome shotgun (WGS) entry which is preliminary data.</text>
</comment>
<keyword evidence="2" id="KW-0863">Zinc-finger</keyword>